<evidence type="ECO:0000313" key="4">
    <source>
        <dbReference type="EnsemblMetazoa" id="CapteP205242"/>
    </source>
</evidence>
<dbReference type="GO" id="GO:0005886">
    <property type="term" value="C:plasma membrane"/>
    <property type="evidence" value="ECO:0007669"/>
    <property type="project" value="TreeGrafter"/>
</dbReference>
<reference evidence="3 5" key="2">
    <citation type="journal article" date="2013" name="Nature">
        <title>Insights into bilaterian evolution from three spiralian genomes.</title>
        <authorList>
            <person name="Simakov O."/>
            <person name="Marletaz F."/>
            <person name="Cho S.J."/>
            <person name="Edsinger-Gonzales E."/>
            <person name="Havlak P."/>
            <person name="Hellsten U."/>
            <person name="Kuo D.H."/>
            <person name="Larsson T."/>
            <person name="Lv J."/>
            <person name="Arendt D."/>
            <person name="Savage R."/>
            <person name="Osoegawa K."/>
            <person name="de Jong P."/>
            <person name="Grimwood J."/>
            <person name="Chapman J.A."/>
            <person name="Shapiro H."/>
            <person name="Aerts A."/>
            <person name="Otillar R.P."/>
            <person name="Terry A.Y."/>
            <person name="Boore J.L."/>
            <person name="Grigoriev I.V."/>
            <person name="Lindberg D.R."/>
            <person name="Seaver E.C."/>
            <person name="Weisblat D.A."/>
            <person name="Putnam N.H."/>
            <person name="Rokhsar D.S."/>
        </authorList>
    </citation>
    <scope>NUCLEOTIDE SEQUENCE</scope>
    <source>
        <strain evidence="3 5">I ESC-2004</strain>
    </source>
</reference>
<dbReference type="InterPro" id="IPR006342">
    <property type="entry name" value="FkbM_mtfrase"/>
</dbReference>
<dbReference type="GO" id="GO:0031902">
    <property type="term" value="C:late endosome membrane"/>
    <property type="evidence" value="ECO:0007669"/>
    <property type="project" value="TreeGrafter"/>
</dbReference>
<dbReference type="InterPro" id="IPR053202">
    <property type="entry name" value="EGF_Rcpt_Signaling_Reg"/>
</dbReference>
<dbReference type="HOGENOM" id="CLU_062907_0_0_1"/>
<evidence type="ECO:0000259" key="2">
    <source>
        <dbReference type="Pfam" id="PF05050"/>
    </source>
</evidence>
<reference evidence="5" key="1">
    <citation type="submission" date="2012-12" db="EMBL/GenBank/DDBJ databases">
        <authorList>
            <person name="Hellsten U."/>
            <person name="Grimwood J."/>
            <person name="Chapman J.A."/>
            <person name="Shapiro H."/>
            <person name="Aerts A."/>
            <person name="Otillar R.P."/>
            <person name="Terry A.Y."/>
            <person name="Boore J.L."/>
            <person name="Simakov O."/>
            <person name="Marletaz F."/>
            <person name="Cho S.-J."/>
            <person name="Edsinger-Gonzales E."/>
            <person name="Havlak P."/>
            <person name="Kuo D.-H."/>
            <person name="Larsson T."/>
            <person name="Lv J."/>
            <person name="Arendt D."/>
            <person name="Savage R."/>
            <person name="Osoegawa K."/>
            <person name="de Jong P."/>
            <person name="Lindberg D.R."/>
            <person name="Seaver E.C."/>
            <person name="Weisblat D.A."/>
            <person name="Putnam N.H."/>
            <person name="Grigoriev I.V."/>
            <person name="Rokhsar D.S."/>
        </authorList>
    </citation>
    <scope>NUCLEOTIDE SEQUENCE</scope>
    <source>
        <strain evidence="5">I ESC-2004</strain>
    </source>
</reference>
<dbReference type="AlphaFoldDB" id="R7VDT1"/>
<evidence type="ECO:0000313" key="5">
    <source>
        <dbReference type="Proteomes" id="UP000014760"/>
    </source>
</evidence>
<reference evidence="4" key="3">
    <citation type="submission" date="2015-06" db="UniProtKB">
        <authorList>
            <consortium name="EnsemblMetazoa"/>
        </authorList>
    </citation>
    <scope>IDENTIFICATION</scope>
</reference>
<accession>R7VDT1</accession>
<protein>
    <recommendedName>
        <fullName evidence="2">Methyltransferase FkbM domain-containing protein</fullName>
    </recommendedName>
</protein>
<proteinExistence type="predicted"/>
<dbReference type="InterPro" id="IPR029063">
    <property type="entry name" value="SAM-dependent_MTases_sf"/>
</dbReference>
<dbReference type="OrthoDB" id="6352234at2759"/>
<name>R7VDT1_CAPTE</name>
<feature type="compositionally biased region" description="Basic and acidic residues" evidence="1">
    <location>
        <begin position="57"/>
        <end position="67"/>
    </location>
</feature>
<dbReference type="GO" id="GO:0006888">
    <property type="term" value="P:endoplasmic reticulum to Golgi vesicle-mediated transport"/>
    <property type="evidence" value="ECO:0007669"/>
    <property type="project" value="TreeGrafter"/>
</dbReference>
<feature type="domain" description="Methyltransferase FkbM" evidence="2">
    <location>
        <begin position="170"/>
        <end position="315"/>
    </location>
</feature>
<dbReference type="PANTHER" id="PTHR34009">
    <property type="entry name" value="PROTEIN STAR"/>
    <property type="match status" value="1"/>
</dbReference>
<organism evidence="3">
    <name type="scientific">Capitella teleta</name>
    <name type="common">Polychaete worm</name>
    <dbReference type="NCBI Taxonomy" id="283909"/>
    <lineage>
        <taxon>Eukaryota</taxon>
        <taxon>Metazoa</taxon>
        <taxon>Spiralia</taxon>
        <taxon>Lophotrochozoa</taxon>
        <taxon>Annelida</taxon>
        <taxon>Polychaeta</taxon>
        <taxon>Sedentaria</taxon>
        <taxon>Scolecida</taxon>
        <taxon>Capitellidae</taxon>
        <taxon>Capitella</taxon>
    </lineage>
</organism>
<sequence>MVSGSRFTWQLIAGVFFVTTLVFMRSATVHPDRDELNVVGLVNSAAQRARTRARQYFKEKEEEKVEESAGLSSDFDEIPAEDNSSKEMEQQQVKKINFITATELLDFRKGHKMTDLTDESLLQFVRNQIVAPSTEPLHLFESHELDQSQAGQSKRVDEILNGRMDGFYVECGAAQGEGRSNTLYFERVRDWGGLLIEADPKAFTGLLMRNRHAYTTNVCLSPANHTKVMKFNVAGEGGGLVDTSRLGPGEMLSSGKGYVSQIQCFPIYSILLALNVKHIDYFSLDVEGAEVAILETFPWGAVTVDVWTVEYRTFNDSHLSREMTTDRYNQIKAVFEATGLYEPVGVLPQSESISTGLDAVFKRKQLVKGKRDRSSWY</sequence>
<dbReference type="EMBL" id="AMQN01004209">
    <property type="status" value="NOT_ANNOTATED_CDS"/>
    <property type="molecule type" value="Genomic_DNA"/>
</dbReference>
<dbReference type="Pfam" id="PF05050">
    <property type="entry name" value="Methyltransf_21"/>
    <property type="match status" value="1"/>
</dbReference>
<dbReference type="GO" id="GO:0016197">
    <property type="term" value="P:endosomal transport"/>
    <property type="evidence" value="ECO:0007669"/>
    <property type="project" value="TreeGrafter"/>
</dbReference>
<evidence type="ECO:0000256" key="1">
    <source>
        <dbReference type="SAM" id="MobiDB-lite"/>
    </source>
</evidence>
<dbReference type="GO" id="GO:0005789">
    <property type="term" value="C:endoplasmic reticulum membrane"/>
    <property type="evidence" value="ECO:0007669"/>
    <property type="project" value="TreeGrafter"/>
</dbReference>
<dbReference type="GO" id="GO:0005794">
    <property type="term" value="C:Golgi apparatus"/>
    <property type="evidence" value="ECO:0007669"/>
    <property type="project" value="TreeGrafter"/>
</dbReference>
<dbReference type="Gene3D" id="3.40.50.150">
    <property type="entry name" value="Vaccinia Virus protein VP39"/>
    <property type="match status" value="1"/>
</dbReference>
<dbReference type="Proteomes" id="UP000014760">
    <property type="component" value="Unassembled WGS sequence"/>
</dbReference>
<dbReference type="EMBL" id="KB292914">
    <property type="protein sequence ID" value="ELU16779.1"/>
    <property type="molecule type" value="Genomic_DNA"/>
</dbReference>
<gene>
    <name evidence="3" type="ORF">CAPTEDRAFT_205242</name>
</gene>
<dbReference type="PANTHER" id="PTHR34009:SF2">
    <property type="entry name" value="PROTEIN STAR"/>
    <property type="match status" value="1"/>
</dbReference>
<keyword evidence="5" id="KW-1185">Reference proteome</keyword>
<feature type="region of interest" description="Disordered" evidence="1">
    <location>
        <begin position="57"/>
        <end position="89"/>
    </location>
</feature>
<dbReference type="EnsemblMetazoa" id="CapteT205242">
    <property type="protein sequence ID" value="CapteP205242"/>
    <property type="gene ID" value="CapteG205242"/>
</dbReference>
<evidence type="ECO:0000313" key="3">
    <source>
        <dbReference type="EMBL" id="ELU16779.1"/>
    </source>
</evidence>